<keyword evidence="4" id="KW-1185">Reference proteome</keyword>
<dbReference type="SUPFAM" id="SSF53474">
    <property type="entry name" value="alpha/beta-Hydrolases"/>
    <property type="match status" value="1"/>
</dbReference>
<dbReference type="EMBL" id="JBHSLF010000052">
    <property type="protein sequence ID" value="MFC5345685.1"/>
    <property type="molecule type" value="Genomic_DNA"/>
</dbReference>
<protein>
    <submittedName>
        <fullName evidence="3">Alpha/beta hydrolase</fullName>
    </submittedName>
</protein>
<dbReference type="InterPro" id="IPR029058">
    <property type="entry name" value="AB_hydrolase_fold"/>
</dbReference>
<dbReference type="PANTHER" id="PTHR40841">
    <property type="entry name" value="SIDEROPHORE TRIACETYLFUSARININE C ESTERASE"/>
    <property type="match status" value="1"/>
</dbReference>
<organism evidence="3 4">
    <name type="scientific">Brevundimonas staleyi</name>
    <dbReference type="NCBI Taxonomy" id="74326"/>
    <lineage>
        <taxon>Bacteria</taxon>
        <taxon>Pseudomonadati</taxon>
        <taxon>Pseudomonadota</taxon>
        <taxon>Alphaproteobacteria</taxon>
        <taxon>Caulobacterales</taxon>
        <taxon>Caulobacteraceae</taxon>
        <taxon>Brevundimonas</taxon>
    </lineage>
</organism>
<evidence type="ECO:0000313" key="4">
    <source>
        <dbReference type="Proteomes" id="UP001596152"/>
    </source>
</evidence>
<evidence type="ECO:0000256" key="2">
    <source>
        <dbReference type="ARBA" id="ARBA00022801"/>
    </source>
</evidence>
<sequence>MSLSPQSWSPFVLPRATTRLVTAAANGHAYRLSLSVPKGAPPEAGFPMLLVLDGGALFPTVAETERRLSHRSEVTGVEPMVIVGVGPGHTEMYDTAQRHRDFTPGPPLLAEDAGRFETGGAEAFLAFLLDEAIPLAAGQVRVDPARISLMGHSLAGYFALDVLTRRPDAFAAYAAVSPSIWWNPERLLEGVAGLQETPAGVLLAVGRREQNDAPADERRNRRRMVDAVEDLGARLSARLPGRIRVEVFPDEDHASVVSVAAVRALRLATAT</sequence>
<evidence type="ECO:0000256" key="1">
    <source>
        <dbReference type="ARBA" id="ARBA00005622"/>
    </source>
</evidence>
<dbReference type="PANTHER" id="PTHR40841:SF2">
    <property type="entry name" value="SIDEROPHORE-DEGRADING ESTERASE (EUROFUNG)"/>
    <property type="match status" value="1"/>
</dbReference>
<accession>A0ABW0FVA0</accession>
<dbReference type="GO" id="GO:0016787">
    <property type="term" value="F:hydrolase activity"/>
    <property type="evidence" value="ECO:0007669"/>
    <property type="project" value="UniProtKB-KW"/>
</dbReference>
<evidence type="ECO:0000313" key="3">
    <source>
        <dbReference type="EMBL" id="MFC5345685.1"/>
    </source>
</evidence>
<dbReference type="InterPro" id="IPR000801">
    <property type="entry name" value="Esterase-like"/>
</dbReference>
<proteinExistence type="inferred from homology"/>
<gene>
    <name evidence="3" type="ORF">ACFPIE_17355</name>
</gene>
<dbReference type="Pfam" id="PF00756">
    <property type="entry name" value="Esterase"/>
    <property type="match status" value="1"/>
</dbReference>
<dbReference type="RefSeq" id="WP_374038236.1">
    <property type="nucleotide sequence ID" value="NZ_CP169082.1"/>
</dbReference>
<dbReference type="InterPro" id="IPR052558">
    <property type="entry name" value="Siderophore_Hydrolase_D"/>
</dbReference>
<keyword evidence="2 3" id="KW-0378">Hydrolase</keyword>
<comment type="caution">
    <text evidence="3">The sequence shown here is derived from an EMBL/GenBank/DDBJ whole genome shotgun (WGS) entry which is preliminary data.</text>
</comment>
<name>A0ABW0FVA0_9CAUL</name>
<reference evidence="4" key="1">
    <citation type="journal article" date="2019" name="Int. J. Syst. Evol. Microbiol.">
        <title>The Global Catalogue of Microorganisms (GCM) 10K type strain sequencing project: providing services to taxonomists for standard genome sequencing and annotation.</title>
        <authorList>
            <consortium name="The Broad Institute Genomics Platform"/>
            <consortium name="The Broad Institute Genome Sequencing Center for Infectious Disease"/>
            <person name="Wu L."/>
            <person name="Ma J."/>
        </authorList>
    </citation>
    <scope>NUCLEOTIDE SEQUENCE [LARGE SCALE GENOMIC DNA]</scope>
    <source>
        <strain evidence="4">JCM 12125</strain>
    </source>
</reference>
<dbReference type="Proteomes" id="UP001596152">
    <property type="component" value="Unassembled WGS sequence"/>
</dbReference>
<comment type="similarity">
    <text evidence="1">Belongs to the esterase D family.</text>
</comment>
<dbReference type="Gene3D" id="3.40.50.1820">
    <property type="entry name" value="alpha/beta hydrolase"/>
    <property type="match status" value="1"/>
</dbReference>